<comment type="caution">
    <text evidence="1">The sequence shown here is derived from an EMBL/GenBank/DDBJ whole genome shotgun (WGS) entry which is preliminary data.</text>
</comment>
<gene>
    <name evidence="1" type="ORF">PHPALM_15416</name>
</gene>
<evidence type="ECO:0000313" key="1">
    <source>
        <dbReference type="EMBL" id="POM68426.1"/>
    </source>
</evidence>
<accession>A0A2P4XS98</accession>
<keyword evidence="2" id="KW-1185">Reference proteome</keyword>
<organism evidence="1 2">
    <name type="scientific">Phytophthora palmivora</name>
    <dbReference type="NCBI Taxonomy" id="4796"/>
    <lineage>
        <taxon>Eukaryota</taxon>
        <taxon>Sar</taxon>
        <taxon>Stramenopiles</taxon>
        <taxon>Oomycota</taxon>
        <taxon>Peronosporomycetes</taxon>
        <taxon>Peronosporales</taxon>
        <taxon>Peronosporaceae</taxon>
        <taxon>Phytophthora</taxon>
    </lineage>
</organism>
<name>A0A2P4XS98_9STRA</name>
<proteinExistence type="predicted"/>
<evidence type="ECO:0000313" key="2">
    <source>
        <dbReference type="Proteomes" id="UP000237271"/>
    </source>
</evidence>
<dbReference type="OrthoDB" id="124996at2759"/>
<reference evidence="1 2" key="1">
    <citation type="journal article" date="2017" name="Genome Biol. Evol.">
        <title>Phytophthora megakarya and P. palmivora, closely related causal agents of cacao black pod rot, underwent increases in genome sizes and gene numbers by different mechanisms.</title>
        <authorList>
            <person name="Ali S.S."/>
            <person name="Shao J."/>
            <person name="Lary D.J."/>
            <person name="Kronmiller B."/>
            <person name="Shen D."/>
            <person name="Strem M.D."/>
            <person name="Amoako-Attah I."/>
            <person name="Akrofi A.Y."/>
            <person name="Begoude B.A."/>
            <person name="Ten Hoopen G.M."/>
            <person name="Coulibaly K."/>
            <person name="Kebe B.I."/>
            <person name="Melnick R.L."/>
            <person name="Guiltinan M.J."/>
            <person name="Tyler B.M."/>
            <person name="Meinhardt L.W."/>
            <person name="Bailey B.A."/>
        </authorList>
    </citation>
    <scope>NUCLEOTIDE SEQUENCE [LARGE SCALE GENOMIC DNA]</scope>
    <source>
        <strain evidence="2">sbr112.9</strain>
    </source>
</reference>
<dbReference type="AlphaFoldDB" id="A0A2P4XS98"/>
<dbReference type="EMBL" id="NCKW01008217">
    <property type="protein sequence ID" value="POM68426.1"/>
    <property type="molecule type" value="Genomic_DNA"/>
</dbReference>
<protein>
    <submittedName>
        <fullName evidence="1">Uncharacterized protein</fullName>
    </submittedName>
</protein>
<dbReference type="Proteomes" id="UP000237271">
    <property type="component" value="Unassembled WGS sequence"/>
</dbReference>
<sequence length="665" mass="74318">MSNGLTEQKIDDIESAKQVEFTWPVNGPKAWMRKKFTLKFYVDEANRRDTPRLQQLREAMELFTFLSLVNNETFKAMFPSATHKGLMYPTWNLWLCGTLSPDDPAAVRSSVTWGALLGFPDNLCGYSGEYLAAIQKLKTMGIEDNGRKYVCNEFNIKWTYGDPFRFFGYCFNAKGTLELDISSDNSEWFDVGLRRLFECYVDPMVQLCLTRGGAKLADIWQDSQAAHIPKSISCRCVAVEVPHLTHAVAIPQMTAALARTPASHLYLRFGERARSSIPTSNQQSLMEEGFLLSTLLCGRSICEGTGEYPPLTNRMNYSYLSISCERVSEVSVAAICSAVAEIAVANFIDFTVHSVGPGTWPWLTYAICCGTSAIPSLTIYGVTLMKSDITAIADVLKTCYPKPSSTRHSSEYGFVTLQEGTEVWPIALIEDNDSPLILSSECRCRARFNGGNCAEVVIPGYGVCKASLREGLAQVSCDSERVHYRENLMCRIRSLYLCLVKLESVSLVVDLLALICGNLRSLQLINNTGKYATLDLTALSAACPGLEQLRTTRFDITVSDHDEALQEWPLKRLSICETTKLAGIVACFRNPALRMTGELLDITLDPRLPERGEFDEEELKELVSHDEEFLPVVKEKFPIELKIACSLLSLIQSPGKLFIIWMRIY</sequence>